<dbReference type="Pfam" id="PF10169">
    <property type="entry name" value="LLPH"/>
    <property type="match status" value="1"/>
</dbReference>
<dbReference type="GO" id="GO:0003723">
    <property type="term" value="F:RNA binding"/>
    <property type="evidence" value="ECO:0007669"/>
    <property type="project" value="TreeGrafter"/>
</dbReference>
<dbReference type="GO" id="GO:0001099">
    <property type="term" value="F:basal RNA polymerase II transcription machinery binding"/>
    <property type="evidence" value="ECO:0007669"/>
    <property type="project" value="TreeGrafter"/>
</dbReference>
<protein>
    <recommendedName>
        <fullName evidence="4">Protein LLP homolog</fullName>
    </recommendedName>
</protein>
<dbReference type="PANTHER" id="PTHR34253:SF1">
    <property type="entry name" value="PROTEIN LLP HOMOLOG"/>
    <property type="match status" value="1"/>
</dbReference>
<dbReference type="EMBL" id="CAXLJL010000156">
    <property type="protein sequence ID" value="CAL5133568.1"/>
    <property type="molecule type" value="Genomic_DNA"/>
</dbReference>
<organism evidence="2 3">
    <name type="scientific">Calicophoron daubneyi</name>
    <name type="common">Rumen fluke</name>
    <name type="synonym">Paramphistomum daubneyi</name>
    <dbReference type="NCBI Taxonomy" id="300641"/>
    <lineage>
        <taxon>Eukaryota</taxon>
        <taxon>Metazoa</taxon>
        <taxon>Spiralia</taxon>
        <taxon>Lophotrochozoa</taxon>
        <taxon>Platyhelminthes</taxon>
        <taxon>Trematoda</taxon>
        <taxon>Digenea</taxon>
        <taxon>Plagiorchiida</taxon>
        <taxon>Pronocephalata</taxon>
        <taxon>Paramphistomoidea</taxon>
        <taxon>Paramphistomidae</taxon>
        <taxon>Calicophoron</taxon>
    </lineage>
</organism>
<evidence type="ECO:0000256" key="1">
    <source>
        <dbReference type="ARBA" id="ARBA00034118"/>
    </source>
</evidence>
<comment type="caution">
    <text evidence="2">The sequence shown here is derived from an EMBL/GenBank/DDBJ whole genome shotgun (WGS) entry which is preliminary data.</text>
</comment>
<dbReference type="Proteomes" id="UP001497525">
    <property type="component" value="Unassembled WGS sequence"/>
</dbReference>
<evidence type="ECO:0008006" key="4">
    <source>
        <dbReference type="Google" id="ProtNLM"/>
    </source>
</evidence>
<dbReference type="GO" id="GO:0005730">
    <property type="term" value="C:nucleolus"/>
    <property type="evidence" value="ECO:0007669"/>
    <property type="project" value="TreeGrafter"/>
</dbReference>
<evidence type="ECO:0000313" key="3">
    <source>
        <dbReference type="Proteomes" id="UP001497525"/>
    </source>
</evidence>
<dbReference type="AlphaFoldDB" id="A0AAV2T833"/>
<dbReference type="PANTHER" id="PTHR34253">
    <property type="entry name" value="PROTEIN LLP HOMOLOG"/>
    <property type="match status" value="1"/>
</dbReference>
<dbReference type="GO" id="GO:0097484">
    <property type="term" value="P:dendrite extension"/>
    <property type="evidence" value="ECO:0007669"/>
    <property type="project" value="TreeGrafter"/>
</dbReference>
<accession>A0AAV2T833</accession>
<dbReference type="InterPro" id="IPR018784">
    <property type="entry name" value="LLPH-like"/>
</dbReference>
<comment type="similarity">
    <text evidence="1">Belongs to the learning-associated protein family.</text>
</comment>
<evidence type="ECO:0000313" key="2">
    <source>
        <dbReference type="EMBL" id="CAL5133568.1"/>
    </source>
</evidence>
<name>A0AAV2T833_CALDB</name>
<proteinExistence type="inferred from homology"/>
<reference evidence="2" key="1">
    <citation type="submission" date="2024-06" db="EMBL/GenBank/DDBJ databases">
        <authorList>
            <person name="Liu X."/>
            <person name="Lenzi L."/>
            <person name="Haldenby T S."/>
            <person name="Uol C."/>
        </authorList>
    </citation>
    <scope>NUCLEOTIDE SEQUENCE</scope>
</reference>
<sequence>MSRSEFTQLIVKQRSIFSYLMAKSIRSKSKRKFRALKRRKTWKKVEDQLKKVSKMDVKLVKLPFVTREDLEAAVDDEKDKTKGDILMNDIENMTPKDPTGTVVTRKNSLMNEHGNFPVWMNKKEKKRHVRLYRLKKRNKRG</sequence>
<gene>
    <name evidence="2" type="ORF">CDAUBV1_LOCUS6838</name>
</gene>